<evidence type="ECO:0000259" key="2">
    <source>
        <dbReference type="Pfam" id="PF01243"/>
    </source>
</evidence>
<keyword evidence="1" id="KW-0560">Oxidoreductase</keyword>
<dbReference type="OMA" id="PRWIRYS"/>
<protein>
    <recommendedName>
        <fullName evidence="2">Pyridoxamine 5'-phosphate oxidase N-terminal domain-containing protein</fullName>
    </recommendedName>
</protein>
<feature type="domain" description="Pyridoxamine 5'-phosphate oxidase N-terminal" evidence="2">
    <location>
        <begin position="5"/>
        <end position="122"/>
    </location>
</feature>
<evidence type="ECO:0000313" key="3">
    <source>
        <dbReference type="EMBL" id="NKY03766.1"/>
    </source>
</evidence>
<accession>A0A846WS32</accession>
<sequence length="138" mass="15004">MTPTEFIAFIRSHPLGVVATVSPDGAPEAALVGIAVTDAAEIVFDTSRSSRKFANLAADSRVALVVGTTEEITVQCEGRADIPHGEAAQRCRDAYFAQYPDGRQRAADPDIVHVRVRPQWVRCADYRPDGGGVTERHW</sequence>
<dbReference type="InterPro" id="IPR011576">
    <property type="entry name" value="Pyridox_Oxase_N"/>
</dbReference>
<dbReference type="GO" id="GO:0016627">
    <property type="term" value="F:oxidoreductase activity, acting on the CH-CH group of donors"/>
    <property type="evidence" value="ECO:0007669"/>
    <property type="project" value="TreeGrafter"/>
</dbReference>
<dbReference type="EMBL" id="JAAXPC010000012">
    <property type="protein sequence ID" value="NKY03766.1"/>
    <property type="molecule type" value="Genomic_DNA"/>
</dbReference>
<dbReference type="GO" id="GO:0070967">
    <property type="term" value="F:coenzyme F420 binding"/>
    <property type="evidence" value="ECO:0007669"/>
    <property type="project" value="TreeGrafter"/>
</dbReference>
<dbReference type="RefSeq" id="WP_006367643.1">
    <property type="nucleotide sequence ID" value="NZ_CP085887.1"/>
</dbReference>
<dbReference type="Proteomes" id="UP000563898">
    <property type="component" value="Unassembled WGS sequence"/>
</dbReference>
<comment type="caution">
    <text evidence="3">The sequence shown here is derived from an EMBL/GenBank/DDBJ whole genome shotgun (WGS) entry which is preliminary data.</text>
</comment>
<organism evidence="3 4">
    <name type="scientific">Gordonia polyisoprenivorans</name>
    <dbReference type="NCBI Taxonomy" id="84595"/>
    <lineage>
        <taxon>Bacteria</taxon>
        <taxon>Bacillati</taxon>
        <taxon>Actinomycetota</taxon>
        <taxon>Actinomycetes</taxon>
        <taxon>Mycobacteriales</taxon>
        <taxon>Gordoniaceae</taxon>
        <taxon>Gordonia</taxon>
    </lineage>
</organism>
<gene>
    <name evidence="3" type="ORF">HGA05_19540</name>
</gene>
<dbReference type="GO" id="GO:0005829">
    <property type="term" value="C:cytosol"/>
    <property type="evidence" value="ECO:0007669"/>
    <property type="project" value="TreeGrafter"/>
</dbReference>
<evidence type="ECO:0000256" key="1">
    <source>
        <dbReference type="ARBA" id="ARBA00023002"/>
    </source>
</evidence>
<dbReference type="AlphaFoldDB" id="A0A846WS32"/>
<dbReference type="PANTHER" id="PTHR35176:SF6">
    <property type="entry name" value="HEME OXYGENASE HI_0854-RELATED"/>
    <property type="match status" value="1"/>
</dbReference>
<dbReference type="PANTHER" id="PTHR35176">
    <property type="entry name" value="HEME OXYGENASE HI_0854-RELATED"/>
    <property type="match status" value="1"/>
</dbReference>
<dbReference type="Pfam" id="PF01243">
    <property type="entry name" value="PNPOx_N"/>
    <property type="match status" value="1"/>
</dbReference>
<dbReference type="InterPro" id="IPR052019">
    <property type="entry name" value="F420H2_bilvrd_red/Heme_oxyg"/>
</dbReference>
<name>A0A846WS32_9ACTN</name>
<dbReference type="GeneID" id="90160152"/>
<reference evidence="3 4" key="1">
    <citation type="submission" date="2020-04" db="EMBL/GenBank/DDBJ databases">
        <title>MicrobeNet Type strains.</title>
        <authorList>
            <person name="Nicholson A.C."/>
        </authorList>
    </citation>
    <scope>NUCLEOTIDE SEQUENCE [LARGE SCALE GENOMIC DNA]</scope>
    <source>
        <strain evidence="3 4">ATCC BAA-14</strain>
    </source>
</reference>
<dbReference type="Gene3D" id="2.30.110.10">
    <property type="entry name" value="Electron Transport, Fmn-binding Protein, Chain A"/>
    <property type="match status" value="1"/>
</dbReference>
<dbReference type="SUPFAM" id="SSF50475">
    <property type="entry name" value="FMN-binding split barrel"/>
    <property type="match status" value="1"/>
</dbReference>
<proteinExistence type="predicted"/>
<dbReference type="InterPro" id="IPR012349">
    <property type="entry name" value="Split_barrel_FMN-bd"/>
</dbReference>
<evidence type="ECO:0000313" key="4">
    <source>
        <dbReference type="Proteomes" id="UP000563898"/>
    </source>
</evidence>